<evidence type="ECO:0000313" key="2">
    <source>
        <dbReference type="EMBL" id="MFD0847769.1"/>
    </source>
</evidence>
<accession>A0ABW3C054</accession>
<proteinExistence type="predicted"/>
<organism evidence="2 3">
    <name type="scientific">Sphingosinicella xenopeptidilytica</name>
    <dbReference type="NCBI Taxonomy" id="364098"/>
    <lineage>
        <taxon>Bacteria</taxon>
        <taxon>Pseudomonadati</taxon>
        <taxon>Pseudomonadota</taxon>
        <taxon>Alphaproteobacteria</taxon>
        <taxon>Sphingomonadales</taxon>
        <taxon>Sphingosinicellaceae</taxon>
        <taxon>Sphingosinicella</taxon>
    </lineage>
</organism>
<keyword evidence="1" id="KW-0732">Signal</keyword>
<dbReference type="Pfam" id="PF05960">
    <property type="entry name" value="DUF885"/>
    <property type="match status" value="1"/>
</dbReference>
<dbReference type="EMBL" id="JBHTIK010000002">
    <property type="protein sequence ID" value="MFD0847769.1"/>
    <property type="molecule type" value="Genomic_DNA"/>
</dbReference>
<comment type="caution">
    <text evidence="2">The sequence shown here is derived from an EMBL/GenBank/DDBJ whole genome shotgun (WGS) entry which is preliminary data.</text>
</comment>
<evidence type="ECO:0000256" key="1">
    <source>
        <dbReference type="SAM" id="SignalP"/>
    </source>
</evidence>
<gene>
    <name evidence="2" type="ORF">ACFQ00_05475</name>
</gene>
<dbReference type="InterPro" id="IPR010281">
    <property type="entry name" value="DUF885"/>
</dbReference>
<evidence type="ECO:0000313" key="3">
    <source>
        <dbReference type="Proteomes" id="UP001597124"/>
    </source>
</evidence>
<name>A0ABW3C054_SPHXN</name>
<feature type="signal peptide" evidence="1">
    <location>
        <begin position="1"/>
        <end position="29"/>
    </location>
</feature>
<keyword evidence="3" id="KW-1185">Reference proteome</keyword>
<feature type="chain" id="PRO_5046125606" evidence="1">
    <location>
        <begin position="30"/>
        <end position="583"/>
    </location>
</feature>
<dbReference type="Proteomes" id="UP001597124">
    <property type="component" value="Unassembled WGS sequence"/>
</dbReference>
<sequence>MRISRPVFTGFTAAAFVLASAAVPKTAAAQPTIDALSGRYIALLLRSSPELVPLSGIEGARQSALPPIAPETLNAVAAEEDRLWQDLKGLDEAKLDDAGRASYALMADGLEAARGLRVCNQPLWSISHMTGWQVTLSRLAQAQATGTPDAREDAIRRWEGLPAYADQDIANLREGLKQGYAVPRSVVTRVVGQLDRLLALPAEQSPFYAPARADGDAAFKARFRPIVAEGVHGALKRYRDFLAEEYLPKAREGIALSELPNGGACYQALLRASTTLDRTPAEVMAVGEAAVAQNVKDIIAIGGKRFGTSDLAATLAAVKDAPDNHFATADELVDFSKRSLARTTKLSAAAFQQLPKQPAAIEVLPATEAGSGVPAHYLPEPDPSKPGRYMLPLDHWKTETKGGAEVTVVHETIPGHHLQIAMTQELAAKVPLLRIALTGAYVEGWARYSERLAEELGVYETPYAGITRRAWMARGMVVDPGIHMFGWSREKAMAYLVESGRFDEAAAADMLDRIAVIPGQLTSYDSGGLEIAALRAESESSLGKCFDLRAFHQQVLSGGALPLKALRGRIEAWQMAARKACTK</sequence>
<dbReference type="RefSeq" id="WP_381487332.1">
    <property type="nucleotide sequence ID" value="NZ_JBHTIK010000002.1"/>
</dbReference>
<protein>
    <submittedName>
        <fullName evidence="2">DUF885 domain-containing protein</fullName>
    </submittedName>
</protein>
<dbReference type="PANTHER" id="PTHR33361:SF2">
    <property type="entry name" value="DUF885 DOMAIN-CONTAINING PROTEIN"/>
    <property type="match status" value="1"/>
</dbReference>
<reference evidence="3" key="1">
    <citation type="journal article" date="2019" name="Int. J. Syst. Evol. Microbiol.">
        <title>The Global Catalogue of Microorganisms (GCM) 10K type strain sequencing project: providing services to taxonomists for standard genome sequencing and annotation.</title>
        <authorList>
            <consortium name="The Broad Institute Genomics Platform"/>
            <consortium name="The Broad Institute Genome Sequencing Center for Infectious Disease"/>
            <person name="Wu L."/>
            <person name="Ma J."/>
        </authorList>
    </citation>
    <scope>NUCLEOTIDE SEQUENCE [LARGE SCALE GENOMIC DNA]</scope>
    <source>
        <strain evidence="3">CCUG 52537</strain>
    </source>
</reference>
<dbReference type="PANTHER" id="PTHR33361">
    <property type="entry name" value="GLR0591 PROTEIN"/>
    <property type="match status" value="1"/>
</dbReference>